<accession>A0ABY4DC78</accession>
<reference evidence="4" key="1">
    <citation type="journal article" date="2024" name="J Bioinform Genom">
        <title>Complete genome sequence of the type strain bacterium Sphaerochaeta associata GLS2t (VKM B-2742)t.</title>
        <authorList>
            <person name="Troshina O.Y."/>
            <person name="Tepeeva A.N."/>
            <person name="Arzamasceva V.O."/>
            <person name="Whitman W.B."/>
            <person name="Varghese N."/>
            <person name="Shapiro N."/>
            <person name="Woyke T."/>
            <person name="Kripides N.C."/>
            <person name="Vasilenko O.V."/>
        </authorList>
    </citation>
    <scope>NUCLEOTIDE SEQUENCE [LARGE SCALE GENOMIC DNA]</scope>
    <source>
        <strain evidence="4">GLS2T</strain>
    </source>
</reference>
<dbReference type="InterPro" id="IPR015422">
    <property type="entry name" value="PyrdxlP-dep_Trfase_small"/>
</dbReference>
<dbReference type="Gene3D" id="3.40.640.10">
    <property type="entry name" value="Type I PLP-dependent aspartate aminotransferase-like (Major domain)"/>
    <property type="match status" value="1"/>
</dbReference>
<evidence type="ECO:0000313" key="4">
    <source>
        <dbReference type="Proteomes" id="UP000829708"/>
    </source>
</evidence>
<evidence type="ECO:0000256" key="1">
    <source>
        <dbReference type="ARBA" id="ARBA00037999"/>
    </source>
</evidence>
<dbReference type="PANTHER" id="PTHR30244:SF34">
    <property type="entry name" value="DTDP-4-AMINO-4,6-DIDEOXYGALACTOSE TRANSAMINASE"/>
    <property type="match status" value="1"/>
</dbReference>
<dbReference type="Proteomes" id="UP000829708">
    <property type="component" value="Chromosome"/>
</dbReference>
<dbReference type="InterPro" id="IPR015421">
    <property type="entry name" value="PyrdxlP-dep_Trfase_major"/>
</dbReference>
<dbReference type="InterPro" id="IPR000653">
    <property type="entry name" value="DegT/StrS_aminotransferase"/>
</dbReference>
<dbReference type="InterPro" id="IPR015424">
    <property type="entry name" value="PyrdxlP-dep_Trfase"/>
</dbReference>
<sequence length="402" mass="44789">MELHKPIPFSPPDITQEEIDEVVDALRSGWITTGPKTKLFEKHLAAFCNTSTVCCLNSATAALELALILMGIGPGDEVITSAYTYTASCSPIIHVGATPVLVDVAPDSFLLDYDAVGRAITKKTKAVIPVDLGGVMCDYDRLYQVLEEKKSLYTPNSPVQAAFDRVMVLADSAHAIGATYKGKKAGEVADFTAFSFHAVKNLTTAEGGALTWIDRTGLDNPALYHELQLLSLHGQSKDALAKTKFGAWEYDIVGPYYKCNMTDIMAALGLVQLKRYPEILKRRRQIIEMYDEGLKDLPVTSLVHYTDTYESSGHLYLMRIDGYSEQQRNAFIAKMAEANIATNVHYKPLPMHSAYKKLGFKIEDFPNTYKQFQNEVTLPLHTCLKDEEIRYLLQTIRSLLTR</sequence>
<dbReference type="Pfam" id="PF01041">
    <property type="entry name" value="DegT_DnrJ_EryC1"/>
    <property type="match status" value="1"/>
</dbReference>
<gene>
    <name evidence="3" type="ORF">MUG09_01400</name>
</gene>
<evidence type="ECO:0000256" key="2">
    <source>
        <dbReference type="RuleBase" id="RU004508"/>
    </source>
</evidence>
<dbReference type="RefSeq" id="WP_244772796.1">
    <property type="nucleotide sequence ID" value="NZ_CP094929.1"/>
</dbReference>
<comment type="similarity">
    <text evidence="1 2">Belongs to the DegT/DnrJ/EryC1 family.</text>
</comment>
<dbReference type="EMBL" id="CP094929">
    <property type="protein sequence ID" value="UOM51427.1"/>
    <property type="molecule type" value="Genomic_DNA"/>
</dbReference>
<dbReference type="GO" id="GO:0008483">
    <property type="term" value="F:transaminase activity"/>
    <property type="evidence" value="ECO:0007669"/>
    <property type="project" value="UniProtKB-KW"/>
</dbReference>
<evidence type="ECO:0000313" key="3">
    <source>
        <dbReference type="EMBL" id="UOM51427.1"/>
    </source>
</evidence>
<keyword evidence="2" id="KW-0663">Pyridoxal phosphate</keyword>
<dbReference type="PANTHER" id="PTHR30244">
    <property type="entry name" value="TRANSAMINASE"/>
    <property type="match status" value="1"/>
</dbReference>
<organism evidence="3 4">
    <name type="scientific">Sphaerochaeta associata</name>
    <dbReference type="NCBI Taxonomy" id="1129264"/>
    <lineage>
        <taxon>Bacteria</taxon>
        <taxon>Pseudomonadati</taxon>
        <taxon>Spirochaetota</taxon>
        <taxon>Spirochaetia</taxon>
        <taxon>Spirochaetales</taxon>
        <taxon>Sphaerochaetaceae</taxon>
        <taxon>Sphaerochaeta</taxon>
    </lineage>
</organism>
<proteinExistence type="inferred from homology"/>
<protein>
    <submittedName>
        <fullName evidence="3">DegT/DnrJ/EryC1/StrS family aminotransferase</fullName>
    </submittedName>
</protein>
<dbReference type="SUPFAM" id="SSF53383">
    <property type="entry name" value="PLP-dependent transferases"/>
    <property type="match status" value="1"/>
</dbReference>
<dbReference type="CDD" id="cd00616">
    <property type="entry name" value="AHBA_syn"/>
    <property type="match status" value="1"/>
</dbReference>
<dbReference type="Gene3D" id="3.90.1150.10">
    <property type="entry name" value="Aspartate Aminotransferase, domain 1"/>
    <property type="match status" value="1"/>
</dbReference>
<name>A0ABY4DC78_9SPIR</name>
<dbReference type="PIRSF" id="PIRSF000390">
    <property type="entry name" value="PLP_StrS"/>
    <property type="match status" value="1"/>
</dbReference>
<keyword evidence="4" id="KW-1185">Reference proteome</keyword>
<keyword evidence="3" id="KW-0808">Transferase</keyword>
<keyword evidence="3" id="KW-0032">Aminotransferase</keyword>